<reference evidence="1" key="1">
    <citation type="submission" date="2020-06" db="EMBL/GenBank/DDBJ databases">
        <title>Draft genome of Bugula neritina, a colonial animal packing powerful symbionts and potential medicines.</title>
        <authorList>
            <person name="Rayko M."/>
        </authorList>
    </citation>
    <scope>NUCLEOTIDE SEQUENCE [LARGE SCALE GENOMIC DNA]</scope>
    <source>
        <strain evidence="1">Kwan_BN1</strain>
    </source>
</reference>
<proteinExistence type="predicted"/>
<evidence type="ECO:0000313" key="2">
    <source>
        <dbReference type="Proteomes" id="UP000593567"/>
    </source>
</evidence>
<name>A0A7J7IVY6_BUGNE</name>
<dbReference type="Proteomes" id="UP000593567">
    <property type="component" value="Unassembled WGS sequence"/>
</dbReference>
<protein>
    <submittedName>
        <fullName evidence="1">Uncharacterized protein</fullName>
    </submittedName>
</protein>
<dbReference type="EMBL" id="VXIV02003349">
    <property type="protein sequence ID" value="KAF6017975.1"/>
    <property type="molecule type" value="Genomic_DNA"/>
</dbReference>
<organism evidence="1 2">
    <name type="scientific">Bugula neritina</name>
    <name type="common">Brown bryozoan</name>
    <name type="synonym">Sertularia neritina</name>
    <dbReference type="NCBI Taxonomy" id="10212"/>
    <lineage>
        <taxon>Eukaryota</taxon>
        <taxon>Metazoa</taxon>
        <taxon>Spiralia</taxon>
        <taxon>Lophotrochozoa</taxon>
        <taxon>Bryozoa</taxon>
        <taxon>Gymnolaemata</taxon>
        <taxon>Cheilostomatida</taxon>
        <taxon>Flustrina</taxon>
        <taxon>Buguloidea</taxon>
        <taxon>Bugulidae</taxon>
        <taxon>Bugula</taxon>
    </lineage>
</organism>
<keyword evidence="2" id="KW-1185">Reference proteome</keyword>
<accession>A0A7J7IVY6</accession>
<evidence type="ECO:0000313" key="1">
    <source>
        <dbReference type="EMBL" id="KAF6017975.1"/>
    </source>
</evidence>
<gene>
    <name evidence="1" type="ORF">EB796_023735</name>
</gene>
<dbReference type="AlphaFoldDB" id="A0A7J7IVY6"/>
<sequence length="122" mass="13879">MANSGRNFSSYSNEPATYSGQVTHHKKIEGFHADSRCRYKSPEKRGGKYILKRDCYCGLFDDDEEEHYNSNCHYTVRQDSGMNNERVILLLKCACNTKDLLSRYPKPLRGASTPDPCSCTIS</sequence>
<comment type="caution">
    <text evidence="1">The sequence shown here is derived from an EMBL/GenBank/DDBJ whole genome shotgun (WGS) entry which is preliminary data.</text>
</comment>